<reference evidence="3 4" key="1">
    <citation type="submission" date="2019-01" db="EMBL/GenBank/DDBJ databases">
        <title>Filimonas sp. strain TTM-71.</title>
        <authorList>
            <person name="Chen W.-M."/>
        </authorList>
    </citation>
    <scope>NUCLEOTIDE SEQUENCE [LARGE SCALE GENOMIC DNA]</scope>
    <source>
        <strain evidence="3 4">TTM-71</strain>
    </source>
</reference>
<dbReference type="Pfam" id="PF13180">
    <property type="entry name" value="PDZ_2"/>
    <property type="match status" value="1"/>
</dbReference>
<comment type="caution">
    <text evidence="3">The sequence shown here is derived from an EMBL/GenBank/DDBJ whole genome shotgun (WGS) entry which is preliminary data.</text>
</comment>
<dbReference type="InterPro" id="IPR036034">
    <property type="entry name" value="PDZ_sf"/>
</dbReference>
<dbReference type="GO" id="GO:0008235">
    <property type="term" value="F:metalloexopeptidase activity"/>
    <property type="evidence" value="ECO:0007669"/>
    <property type="project" value="InterPro"/>
</dbReference>
<dbReference type="EMBL" id="SDHZ01000002">
    <property type="protein sequence ID" value="RXK83916.1"/>
    <property type="molecule type" value="Genomic_DNA"/>
</dbReference>
<dbReference type="AlphaFoldDB" id="A0A4Q1D782"/>
<accession>A0A4Q1D782</accession>
<dbReference type="RefSeq" id="WP_129004968.1">
    <property type="nucleotide sequence ID" value="NZ_SDHZ01000002.1"/>
</dbReference>
<proteinExistence type="predicted"/>
<organism evidence="3 4">
    <name type="scientific">Filimonas effusa</name>
    <dbReference type="NCBI Taxonomy" id="2508721"/>
    <lineage>
        <taxon>Bacteria</taxon>
        <taxon>Pseudomonadati</taxon>
        <taxon>Bacteroidota</taxon>
        <taxon>Chitinophagia</taxon>
        <taxon>Chitinophagales</taxon>
        <taxon>Chitinophagaceae</taxon>
        <taxon>Filimonas</taxon>
    </lineage>
</organism>
<feature type="domain" description="Peptidase M28" evidence="1">
    <location>
        <begin position="242"/>
        <end position="437"/>
    </location>
</feature>
<keyword evidence="4" id="KW-1185">Reference proteome</keyword>
<dbReference type="InterPro" id="IPR007484">
    <property type="entry name" value="Peptidase_M28"/>
</dbReference>
<feature type="domain" description="PDZ" evidence="2">
    <location>
        <begin position="480"/>
        <end position="545"/>
    </location>
</feature>
<evidence type="ECO:0000313" key="4">
    <source>
        <dbReference type="Proteomes" id="UP000290545"/>
    </source>
</evidence>
<dbReference type="Pfam" id="PF04389">
    <property type="entry name" value="Peptidase_M28"/>
    <property type="match status" value="1"/>
</dbReference>
<dbReference type="InterPro" id="IPR045175">
    <property type="entry name" value="M28_fam"/>
</dbReference>
<dbReference type="PANTHER" id="PTHR12147">
    <property type="entry name" value="METALLOPEPTIDASE M28 FAMILY MEMBER"/>
    <property type="match status" value="1"/>
</dbReference>
<dbReference type="SUPFAM" id="SSF53187">
    <property type="entry name" value="Zn-dependent exopeptidases"/>
    <property type="match status" value="1"/>
</dbReference>
<evidence type="ECO:0000259" key="2">
    <source>
        <dbReference type="Pfam" id="PF13180"/>
    </source>
</evidence>
<dbReference type="OrthoDB" id="1521787at2"/>
<gene>
    <name evidence="3" type="ORF">ESB13_17765</name>
</gene>
<dbReference type="Gene3D" id="3.50.30.30">
    <property type="match status" value="1"/>
</dbReference>
<dbReference type="GO" id="GO:0006508">
    <property type="term" value="P:proteolysis"/>
    <property type="evidence" value="ECO:0007669"/>
    <property type="project" value="InterPro"/>
</dbReference>
<evidence type="ECO:0000259" key="1">
    <source>
        <dbReference type="Pfam" id="PF04389"/>
    </source>
</evidence>
<name>A0A4Q1D782_9BACT</name>
<dbReference type="InterPro" id="IPR001478">
    <property type="entry name" value="PDZ"/>
</dbReference>
<dbReference type="Gene3D" id="3.40.630.10">
    <property type="entry name" value="Zn peptidases"/>
    <property type="match status" value="1"/>
</dbReference>
<evidence type="ECO:0000313" key="3">
    <source>
        <dbReference type="EMBL" id="RXK83916.1"/>
    </source>
</evidence>
<dbReference type="Proteomes" id="UP000290545">
    <property type="component" value="Unassembled WGS sequence"/>
</dbReference>
<sequence>MKKALLILVAFPVLTYAQSRKQKKAQAKADLEIVTNLRVHISYLADDKLGGRRAGSDGELLAMQYISEQFSKAGLVPRGVRAFEQPFQIRPGKQFSQGGNMLKVNDQALVPGEDFFPLPYSATATMEGSASPSLREKGEPWFWDLKEAFDENKDNPHFDALAAIHHEASIAARKGAKALFIINTGLPSNDVSFNKRDTLAAMTLPVVYITSAAAKRYFPDLTTSYALDLRVKIEDPVRTGHNVIGFINNNAAHTVILGAHYDHLGLGEDGNSLDGEGAIHNGADDNASGTAALLELARLLKSAAYKKNNYLFIAFSGEELGLLGSKYWLENHSADIVPNYMINMDMIGRYDSHRSLTIGGYGSSPQWGGLLKGITDHSLSIRFDSSGAGPSDHAAFYHKGVPVLFFFTNSHEDYHKASDDADKINYEGALSIVKYIQEVVAATDNAGKLSFARTKDPEVGSVNLPVTLGIMPDYAFTGTGVRVDGIGKGKLAERTGLKTGDIVFQLGDQRFTDVVSYMQTLRTFKKGDTTQLHIKRGQEEKVFDIQF</sequence>
<dbReference type="Gene3D" id="2.30.42.10">
    <property type="match status" value="1"/>
</dbReference>
<dbReference type="PANTHER" id="PTHR12147:SF26">
    <property type="entry name" value="PEPTIDASE M28 DOMAIN-CONTAINING PROTEIN"/>
    <property type="match status" value="1"/>
</dbReference>
<dbReference type="SUPFAM" id="SSF50156">
    <property type="entry name" value="PDZ domain-like"/>
    <property type="match status" value="1"/>
</dbReference>
<protein>
    <submittedName>
        <fullName evidence="3">M28 family peptidase</fullName>
    </submittedName>
</protein>